<keyword evidence="2" id="KW-0539">Nucleus</keyword>
<keyword evidence="4" id="KW-1185">Reference proteome</keyword>
<reference evidence="3 4" key="2">
    <citation type="submission" date="2020-07" db="EMBL/GenBank/DDBJ databases">
        <title>Genome assembly of wild tea tree DASZ reveals pedigree and selection history of tea varieties.</title>
        <authorList>
            <person name="Zhang W."/>
        </authorList>
    </citation>
    <scope>NUCLEOTIDE SEQUENCE [LARGE SCALE GENOMIC DNA]</scope>
    <source>
        <strain evidence="4">cv. G240</strain>
        <tissue evidence="3">Leaf</tissue>
    </source>
</reference>
<sequence length="290" mass="32966">MGREIVRRESQKEPGKRSRVWCHKDAFDVLRDKTLMDGDDEVDVSVDAGEAFQVKELGIQQEKEMTKKATVLKLKYICNKEGLKASSIALTALANSQMVGRKDTSKSVFDVWTENDEKHWIFLMVWSETVCCLFLQVAVHLLSEKEKNDMAQLVNTMVSYCITYKNLKSDPLTSTSRHDAVSDTSMLSFDPPIGDLINFKVPEGPSDYLNRHISHAFAHCILYGLNHSCPFLLTIETSHTLASILKTMLLGFVFHVFCVCRLEKPFDQDHHEKGVDLQFAEINSRTGWTD</sequence>
<accession>A0A7J7GVF4</accession>
<evidence type="ECO:0000313" key="3">
    <source>
        <dbReference type="EMBL" id="KAF5943398.1"/>
    </source>
</evidence>
<dbReference type="Proteomes" id="UP000593564">
    <property type="component" value="Unassembled WGS sequence"/>
</dbReference>
<comment type="subcellular location">
    <subcellularLocation>
        <location evidence="1">Nucleus</location>
    </subcellularLocation>
</comment>
<reference evidence="4" key="1">
    <citation type="journal article" date="2020" name="Nat. Commun.">
        <title>Genome assembly of wild tea tree DASZ reveals pedigree and selection history of tea varieties.</title>
        <authorList>
            <person name="Zhang W."/>
            <person name="Zhang Y."/>
            <person name="Qiu H."/>
            <person name="Guo Y."/>
            <person name="Wan H."/>
            <person name="Zhang X."/>
            <person name="Scossa F."/>
            <person name="Alseekh S."/>
            <person name="Zhang Q."/>
            <person name="Wang P."/>
            <person name="Xu L."/>
            <person name="Schmidt M.H."/>
            <person name="Jia X."/>
            <person name="Li D."/>
            <person name="Zhu A."/>
            <person name="Guo F."/>
            <person name="Chen W."/>
            <person name="Ni D."/>
            <person name="Usadel B."/>
            <person name="Fernie A.R."/>
            <person name="Wen W."/>
        </authorList>
    </citation>
    <scope>NUCLEOTIDE SEQUENCE [LARGE SCALE GENOMIC DNA]</scope>
    <source>
        <strain evidence="4">cv. G240</strain>
    </source>
</reference>
<protein>
    <submittedName>
        <fullName evidence="3">Uncharacterized protein</fullName>
    </submittedName>
</protein>
<dbReference type="PANTHER" id="PTHR46765">
    <property type="entry name" value="P-LOOP CONTAINING NUCLEOSIDE TRIPHOSPHATE HYDROLASES SUPERFAMILY PROTEIN"/>
    <property type="match status" value="1"/>
</dbReference>
<comment type="caution">
    <text evidence="3">The sequence shown here is derived from an EMBL/GenBank/DDBJ whole genome shotgun (WGS) entry which is preliminary data.</text>
</comment>
<proteinExistence type="predicted"/>
<name>A0A7J7GVF4_CAMSI</name>
<gene>
    <name evidence="3" type="ORF">HYC85_017475</name>
</gene>
<evidence type="ECO:0000256" key="1">
    <source>
        <dbReference type="ARBA" id="ARBA00004123"/>
    </source>
</evidence>
<evidence type="ECO:0000313" key="4">
    <source>
        <dbReference type="Proteomes" id="UP000593564"/>
    </source>
</evidence>
<dbReference type="PANTHER" id="PTHR46765:SF1">
    <property type="entry name" value="P-LOOP CONTAINING NUCLEOSIDE TRIPHOSPHATE HYDROLASES SUPERFAMILY PROTEIN"/>
    <property type="match status" value="1"/>
</dbReference>
<dbReference type="EMBL" id="JACBKZ010000008">
    <property type="protein sequence ID" value="KAF5943398.1"/>
    <property type="molecule type" value="Genomic_DNA"/>
</dbReference>
<evidence type="ECO:0000256" key="2">
    <source>
        <dbReference type="ARBA" id="ARBA00023242"/>
    </source>
</evidence>
<dbReference type="InterPro" id="IPR053016">
    <property type="entry name" value="CTF18-RFC_complex"/>
</dbReference>
<dbReference type="AlphaFoldDB" id="A0A7J7GVF4"/>
<dbReference type="GO" id="GO:0005634">
    <property type="term" value="C:nucleus"/>
    <property type="evidence" value="ECO:0007669"/>
    <property type="project" value="UniProtKB-SubCell"/>
</dbReference>
<organism evidence="3 4">
    <name type="scientific">Camellia sinensis</name>
    <name type="common">Tea plant</name>
    <name type="synonym">Thea sinensis</name>
    <dbReference type="NCBI Taxonomy" id="4442"/>
    <lineage>
        <taxon>Eukaryota</taxon>
        <taxon>Viridiplantae</taxon>
        <taxon>Streptophyta</taxon>
        <taxon>Embryophyta</taxon>
        <taxon>Tracheophyta</taxon>
        <taxon>Spermatophyta</taxon>
        <taxon>Magnoliopsida</taxon>
        <taxon>eudicotyledons</taxon>
        <taxon>Gunneridae</taxon>
        <taxon>Pentapetalae</taxon>
        <taxon>asterids</taxon>
        <taxon>Ericales</taxon>
        <taxon>Theaceae</taxon>
        <taxon>Camellia</taxon>
    </lineage>
</organism>